<dbReference type="InterPro" id="IPR027684">
    <property type="entry name" value="TBCC"/>
</dbReference>
<dbReference type="VEuPathDB" id="PiroplasmaDB:BMR1_03g02235"/>
<dbReference type="RefSeq" id="XP_012649057.1">
    <property type="nucleotide sequence ID" value="XM_012793603.1"/>
</dbReference>
<dbReference type="PANTHER" id="PTHR15139">
    <property type="entry name" value="TUBULIN FOLDING COFACTOR C"/>
    <property type="match status" value="1"/>
</dbReference>
<organism evidence="4 5">
    <name type="scientific">Babesia microti (strain RI)</name>
    <dbReference type="NCBI Taxonomy" id="1133968"/>
    <lineage>
        <taxon>Eukaryota</taxon>
        <taxon>Sar</taxon>
        <taxon>Alveolata</taxon>
        <taxon>Apicomplexa</taxon>
        <taxon>Aconoidasida</taxon>
        <taxon>Piroplasmida</taxon>
        <taxon>Babesiidae</taxon>
        <taxon>Babesia</taxon>
    </lineage>
</organism>
<dbReference type="PROSITE" id="PS51329">
    <property type="entry name" value="C_CAP_COFACTOR_C"/>
    <property type="match status" value="1"/>
</dbReference>
<evidence type="ECO:0000313" key="5">
    <source>
        <dbReference type="Proteomes" id="UP000002899"/>
    </source>
</evidence>
<dbReference type="GO" id="GO:0007023">
    <property type="term" value="P:post-chaperonin tubulin folding pathway"/>
    <property type="evidence" value="ECO:0007669"/>
    <property type="project" value="InterPro"/>
</dbReference>
<dbReference type="GO" id="GO:0005737">
    <property type="term" value="C:cytoplasm"/>
    <property type="evidence" value="ECO:0007669"/>
    <property type="project" value="TreeGrafter"/>
</dbReference>
<sequence length="262" mass="29457">MDEPLTIELNELSSLICNFSKGLCAESQVTGLLERIRQRVHLVYGFKAPNNISTQIIALEKELASILSKKRLPKFQLRTKIPISTSNKPRPTTLNDGFKPKKCVISTNEITITSQINEQFLIPTGQATSALVTLEHLYNCDVEILDIVVTVYIKKLDNCNILVGPCTGSIMIHESRNCTFKLTCKQLRIHDSNNIKCLVNTSIAPIIENCTGIGYNTNNFIYEGYLKQLKSVGLNELVDAGKQVITDFCWQKNTPSPNWYYL</sequence>
<keyword evidence="5" id="KW-1185">Reference proteome</keyword>
<gene>
    <name evidence="4" type="ORF">BMR1_03g02235</name>
</gene>
<evidence type="ECO:0000256" key="2">
    <source>
        <dbReference type="ARBA" id="ARBA00023186"/>
    </source>
</evidence>
<feature type="domain" description="C-CAP/cofactor C-like" evidence="3">
    <location>
        <begin position="99"/>
        <end position="234"/>
    </location>
</feature>
<dbReference type="InterPro" id="IPR012945">
    <property type="entry name" value="Tubulin-bd_cofactor_C_dom"/>
</dbReference>
<dbReference type="OrthoDB" id="194775at2759"/>
<dbReference type="InterPro" id="IPR006599">
    <property type="entry name" value="CARP_motif"/>
</dbReference>
<proteinExistence type="inferred from homology"/>
<dbReference type="EMBL" id="LN871598">
    <property type="protein sequence ID" value="CTQ41046.1"/>
    <property type="molecule type" value="Genomic_DNA"/>
</dbReference>
<accession>A0A0K3AU00</accession>
<dbReference type="Pfam" id="PF07986">
    <property type="entry name" value="TBCC"/>
    <property type="match status" value="1"/>
</dbReference>
<keyword evidence="2" id="KW-0143">Chaperone</keyword>
<evidence type="ECO:0000259" key="3">
    <source>
        <dbReference type="PROSITE" id="PS51329"/>
    </source>
</evidence>
<dbReference type="GeneID" id="24425089"/>
<dbReference type="InterPro" id="IPR016098">
    <property type="entry name" value="CAP/MinC_C"/>
</dbReference>
<dbReference type="Proteomes" id="UP000002899">
    <property type="component" value="Chromosome III"/>
</dbReference>
<dbReference type="InterPro" id="IPR017901">
    <property type="entry name" value="C-CAP_CF_C-like"/>
</dbReference>
<reference evidence="4 5" key="3">
    <citation type="journal article" date="2016" name="Sci. Rep.">
        <title>Genome-wide diversity and gene expression profiling of Babesia microti isolates identify polymorphic genes that mediate host-pathogen interactions.</title>
        <authorList>
            <person name="Silva J.C."/>
            <person name="Cornillot E."/>
            <person name="McCracken C."/>
            <person name="Usmani-Brown S."/>
            <person name="Dwivedi A."/>
            <person name="Ifeonu O.O."/>
            <person name="Crabtree J."/>
            <person name="Gotia H.T."/>
            <person name="Virji A.Z."/>
            <person name="Reynes C."/>
            <person name="Colinge J."/>
            <person name="Kumar V."/>
            <person name="Lawres L."/>
            <person name="Pazzi J.E."/>
            <person name="Pablo J.V."/>
            <person name="Hung C."/>
            <person name="Brancato J."/>
            <person name="Kumari P."/>
            <person name="Orvis J."/>
            <person name="Tretina K."/>
            <person name="Chibucos M."/>
            <person name="Ott S."/>
            <person name="Sadzewicz L."/>
            <person name="Sengamalay N."/>
            <person name="Shetty A.C."/>
            <person name="Su Q."/>
            <person name="Tallon L."/>
            <person name="Fraser C.M."/>
            <person name="Frutos R."/>
            <person name="Molina D.M."/>
            <person name="Krause P.J."/>
            <person name="Ben Mamoun C."/>
        </authorList>
    </citation>
    <scope>NUCLEOTIDE SEQUENCE [LARGE SCALE GENOMIC DNA]</scope>
    <source>
        <strain evidence="4 5">RI</strain>
    </source>
</reference>
<comment type="similarity">
    <text evidence="1">Belongs to the TBCC family.</text>
</comment>
<dbReference type="AlphaFoldDB" id="A0A0K3AU00"/>
<evidence type="ECO:0000256" key="1">
    <source>
        <dbReference type="ARBA" id="ARBA00008848"/>
    </source>
</evidence>
<reference evidence="4 5" key="1">
    <citation type="journal article" date="2012" name="Nucleic Acids Res.">
        <title>Sequencing of the smallest Apicomplexan genome from the human pathogen Babesia microti.</title>
        <authorList>
            <person name="Cornillot E."/>
            <person name="Hadj-Kaddour K."/>
            <person name="Dassouli A."/>
            <person name="Noel B."/>
            <person name="Ranwez V."/>
            <person name="Vacherie B."/>
            <person name="Augagneur Y."/>
            <person name="Bres V."/>
            <person name="Duclos A."/>
            <person name="Randazzo S."/>
            <person name="Carcy B."/>
            <person name="Debierre-Grockiego F."/>
            <person name="Delbecq S."/>
            <person name="Moubri-Menage K."/>
            <person name="Shams-Eldin H."/>
            <person name="Usmani-Brown S."/>
            <person name="Bringaud F."/>
            <person name="Wincker P."/>
            <person name="Vivares C.P."/>
            <person name="Schwarz R.T."/>
            <person name="Schetters T.P."/>
            <person name="Krause P.J."/>
            <person name="Gorenflot A."/>
            <person name="Berry V."/>
            <person name="Barbe V."/>
            <person name="Ben Mamoun C."/>
        </authorList>
    </citation>
    <scope>NUCLEOTIDE SEQUENCE [LARGE SCALE GENOMIC DNA]</scope>
    <source>
        <strain evidence="4 5">RI</strain>
    </source>
</reference>
<name>A0A0K3AU00_BABMR</name>
<dbReference type="Gene3D" id="2.160.20.70">
    <property type="match status" value="1"/>
</dbReference>
<dbReference type="KEGG" id="bmic:BMR1_03g02235"/>
<protein>
    <submittedName>
        <fullName evidence="4">Tubulin-specific chaperone C</fullName>
    </submittedName>
</protein>
<dbReference type="PANTHER" id="PTHR15139:SF0">
    <property type="entry name" value="TUBULIN-SPECIFIC CHAPERONE C"/>
    <property type="match status" value="1"/>
</dbReference>
<reference evidence="4 5" key="2">
    <citation type="journal article" date="2013" name="PLoS ONE">
        <title>Whole genome mapping and re-organization of the nuclear and mitochondrial genomes of Babesia microti isolates.</title>
        <authorList>
            <person name="Cornillot E."/>
            <person name="Dassouli A."/>
            <person name="Garg A."/>
            <person name="Pachikara N."/>
            <person name="Randazzo S."/>
            <person name="Depoix D."/>
            <person name="Carcy B."/>
            <person name="Delbecq S."/>
            <person name="Frutos R."/>
            <person name="Silva J.C."/>
            <person name="Sutton R."/>
            <person name="Krause P.J."/>
            <person name="Mamoun C.B."/>
        </authorList>
    </citation>
    <scope>NUCLEOTIDE SEQUENCE [LARGE SCALE GENOMIC DNA]</scope>
    <source>
        <strain evidence="4 5">RI</strain>
    </source>
</reference>
<evidence type="ECO:0000313" key="4">
    <source>
        <dbReference type="EMBL" id="CTQ41046.1"/>
    </source>
</evidence>
<dbReference type="GO" id="GO:0007021">
    <property type="term" value="P:tubulin complex assembly"/>
    <property type="evidence" value="ECO:0007669"/>
    <property type="project" value="TreeGrafter"/>
</dbReference>
<dbReference type="SMART" id="SM00673">
    <property type="entry name" value="CARP"/>
    <property type="match status" value="2"/>
</dbReference>